<dbReference type="InterPro" id="IPR004346">
    <property type="entry name" value="CagE_TrbE_VirB"/>
</dbReference>
<dbReference type="Gene3D" id="3.40.50.300">
    <property type="entry name" value="P-loop containing nucleotide triphosphate hydrolases"/>
    <property type="match status" value="1"/>
</dbReference>
<accession>A0A7G3GER8</accession>
<dbReference type="InterPro" id="IPR018145">
    <property type="entry name" value="CagE_TrbE_VirB_cntrl_dom"/>
</dbReference>
<keyword evidence="5" id="KW-0614">Plasmid</keyword>
<dbReference type="InterPro" id="IPR051162">
    <property type="entry name" value="T4SS_component"/>
</dbReference>
<evidence type="ECO:0000313" key="6">
    <source>
        <dbReference type="Proteomes" id="UP000515917"/>
    </source>
</evidence>
<dbReference type="GO" id="GO:0005524">
    <property type="term" value="F:ATP binding"/>
    <property type="evidence" value="ECO:0007669"/>
    <property type="project" value="UniProtKB-KW"/>
</dbReference>
<dbReference type="InterPro" id="IPR027417">
    <property type="entry name" value="P-loop_NTPase"/>
</dbReference>
<evidence type="ECO:0000256" key="1">
    <source>
        <dbReference type="ARBA" id="ARBA00006512"/>
    </source>
</evidence>
<evidence type="ECO:0000259" key="4">
    <source>
        <dbReference type="Pfam" id="PF03135"/>
    </source>
</evidence>
<evidence type="ECO:0000256" key="3">
    <source>
        <dbReference type="ARBA" id="ARBA00022840"/>
    </source>
</evidence>
<dbReference type="Proteomes" id="UP000515917">
    <property type="component" value="Plasmid pl2"/>
</dbReference>
<geneLocation type="plasmid" evidence="5 6">
    <name>pl2</name>
</geneLocation>
<dbReference type="Pfam" id="PF03135">
    <property type="entry name" value="CagE_TrbE_VirB"/>
    <property type="match status" value="1"/>
</dbReference>
<dbReference type="NCBIfam" id="TIGR00929">
    <property type="entry name" value="VirB4_CagE"/>
    <property type="match status" value="1"/>
</dbReference>
<proteinExistence type="inferred from homology"/>
<evidence type="ECO:0000256" key="2">
    <source>
        <dbReference type="ARBA" id="ARBA00022741"/>
    </source>
</evidence>
<keyword evidence="3" id="KW-0067">ATP-binding</keyword>
<protein>
    <submittedName>
        <fullName evidence="5">Type IV secretion protein C</fullName>
    </submittedName>
</protein>
<evidence type="ECO:0000313" key="5">
    <source>
        <dbReference type="EMBL" id="QBC45891.1"/>
    </source>
</evidence>
<dbReference type="RefSeq" id="WP_130108366.1">
    <property type="nucleotide sequence ID" value="NZ_CP025782.1"/>
</dbReference>
<dbReference type="EMBL" id="CP025782">
    <property type="protein sequence ID" value="QBC45891.1"/>
    <property type="molecule type" value="Genomic_DNA"/>
</dbReference>
<dbReference type="AlphaFoldDB" id="A0A7G3GER8"/>
<comment type="similarity">
    <text evidence="1">Belongs to the TrbE/VirB4 family.</text>
</comment>
<organism evidence="5 6">
    <name type="scientific">Iodobacter fluviatilis</name>
    <dbReference type="NCBI Taxonomy" id="537"/>
    <lineage>
        <taxon>Bacteria</taxon>
        <taxon>Pseudomonadati</taxon>
        <taxon>Pseudomonadota</taxon>
        <taxon>Betaproteobacteria</taxon>
        <taxon>Neisseriales</taxon>
        <taxon>Chitinibacteraceae</taxon>
        <taxon>Iodobacter</taxon>
    </lineage>
</organism>
<reference evidence="5 6" key="1">
    <citation type="submission" date="2018-01" db="EMBL/GenBank/DDBJ databases">
        <title>Genome sequence of Iodobacter sp. strain PCH194 isolated from Indian Trans-Himalaya.</title>
        <authorList>
            <person name="Kumar V."/>
            <person name="Thakur V."/>
            <person name="Kumar S."/>
            <person name="Singh D."/>
        </authorList>
    </citation>
    <scope>NUCLEOTIDE SEQUENCE [LARGE SCALE GENOMIC DNA]</scope>
    <source>
        <strain evidence="5 6">PCH194</strain>
        <plasmid evidence="5 6">pl2</plasmid>
    </source>
</reference>
<gene>
    <name evidence="5" type="ORF">C1H71_20320</name>
</gene>
<keyword evidence="6" id="KW-1185">Reference proteome</keyword>
<name>A0A7G3GER8_9NEIS</name>
<dbReference type="PANTHER" id="PTHR30121">
    <property type="entry name" value="UNCHARACTERIZED PROTEIN YJGR-RELATED"/>
    <property type="match status" value="1"/>
</dbReference>
<dbReference type="KEGG" id="ifl:C1H71_20320"/>
<dbReference type="PANTHER" id="PTHR30121:SF12">
    <property type="entry name" value="TYPE IV SECRETION SYSTEM PROTEIN CAGE"/>
    <property type="match status" value="1"/>
</dbReference>
<dbReference type="SUPFAM" id="SSF52540">
    <property type="entry name" value="P-loop containing nucleoside triphosphate hydrolases"/>
    <property type="match status" value="1"/>
</dbReference>
<feature type="domain" description="CagE TrbE VirB component of type IV transporter system central" evidence="4">
    <location>
        <begin position="190"/>
        <end position="386"/>
    </location>
</feature>
<keyword evidence="2" id="KW-0547">Nucleotide-binding</keyword>
<sequence>MNMPIEKHVAAAMEGETLDDYIPFSSHYNHNTIKTKDECFIRLYRLDGIAHESADAVDIQSRIESLHTFYKSIGAPTVALWQYQLRTKRHDKLDGEFKTNFTRDLCQKYNDKIGEEELFVNELYIAIVYKPYRDTASKMRLKSLKGNRELLISEFEQHIQALDEIGNKCLQSFKRYGIEELTTYTLDEFGDKVVFSEGLEFFHFLLTFQWQRVRVPKKPLYEYLNNAHVLAGTETIRVSTPRQTRYAQALDFKEYPSMSEAGILNITMYLAAEYIMCHSFTFMSRSGGVEFLEKTQRQMQNSEDGAQSQIEQLNEAIDDCASGEILMGEYYFSMLVLADTPEICTINRNEIAAAIEELGFVVAKVDRATIAPYLAQLPTNWKYRLRNCVLTSRNFAGLMSFHNFASGKRDKNPWGQAVLLTESASKNAVYINFHSTKVDEDSEDKKPLAHTMLNGASGTGKTVLLSTLYCNSQKYELNSPDGFSTVVFDKDRGMELVCRANDAEYFRFLAGEPTGINPFQGLEPTPANLEYLNRFVAGLVTDEANPVLFPLEEQQIDEAVRSVMDMPKHLRRLTTLSQNITEGGSKEDKQRSLVRRLEKWLYGNRFGFVFDNPKDTLDFNISSNIAFDGTEFVNNKNYGGLLAEHLIYRMESIIDGRRFQCYMDEFWQFLQHPQLQYWVFDKLKTIRKRNGVMIFATQSPEDYLDSEIAPALIQQCATQILLPNPRANRDQYVNGLKLTSAEYDLVSHFGEDSRQFLYKQQHLSTVCRMNYGREFDRELSILSGSADLLPLMDEAISERGKKSDLWLPRFYELRKQHFGR</sequence>